<evidence type="ECO:0000256" key="7">
    <source>
        <dbReference type="ARBA" id="ARBA00023306"/>
    </source>
</evidence>
<evidence type="ECO:0000256" key="8">
    <source>
        <dbReference type="SAM" id="MobiDB-lite"/>
    </source>
</evidence>
<evidence type="ECO:0000313" key="11">
    <source>
        <dbReference type="EMBL" id="BAU98937.1"/>
    </source>
</evidence>
<keyword evidence="2" id="KW-1003">Cell membrane</keyword>
<protein>
    <submittedName>
        <fullName evidence="11">50S ribosomal protein L6</fullName>
    </submittedName>
</protein>
<feature type="domain" description="POTRA" evidence="10">
    <location>
        <begin position="185"/>
        <end position="253"/>
    </location>
</feature>
<comment type="subcellular location">
    <subcellularLocation>
        <location evidence="1">Membrane</location>
    </subcellularLocation>
</comment>
<evidence type="ECO:0000256" key="2">
    <source>
        <dbReference type="ARBA" id="ARBA00022475"/>
    </source>
</evidence>
<dbReference type="GO" id="GO:0051301">
    <property type="term" value="P:cell division"/>
    <property type="evidence" value="ECO:0007669"/>
    <property type="project" value="UniProtKB-KW"/>
</dbReference>
<keyword evidence="4 9" id="KW-0812">Transmembrane</keyword>
<dbReference type="OrthoDB" id="4793367at2"/>
<dbReference type="Proteomes" id="UP000243847">
    <property type="component" value="Chromosome sequence1"/>
</dbReference>
<feature type="transmembrane region" description="Helical" evidence="9">
    <location>
        <begin position="160"/>
        <end position="181"/>
    </location>
</feature>
<proteinExistence type="predicted"/>
<organism evidence="11 12">
    <name type="scientific">Aurantimicrobium minutum</name>
    <dbReference type="NCBI Taxonomy" id="708131"/>
    <lineage>
        <taxon>Bacteria</taxon>
        <taxon>Bacillati</taxon>
        <taxon>Actinomycetota</taxon>
        <taxon>Actinomycetes</taxon>
        <taxon>Micrococcales</taxon>
        <taxon>Microbacteriaceae</taxon>
        <taxon>Aurantimicrobium</taxon>
    </lineage>
</organism>
<keyword evidence="6 9" id="KW-0472">Membrane</keyword>
<feature type="compositionally biased region" description="Polar residues" evidence="8">
    <location>
        <begin position="99"/>
        <end position="111"/>
    </location>
</feature>
<dbReference type="Pfam" id="PF03799">
    <property type="entry name" value="FtsQ_DivIB_C"/>
    <property type="match status" value="1"/>
</dbReference>
<dbReference type="Pfam" id="PF08478">
    <property type="entry name" value="POTRA_1"/>
    <property type="match status" value="1"/>
</dbReference>
<evidence type="ECO:0000256" key="6">
    <source>
        <dbReference type="ARBA" id="ARBA00023136"/>
    </source>
</evidence>
<dbReference type="InterPro" id="IPR034746">
    <property type="entry name" value="POTRA"/>
</dbReference>
<dbReference type="PANTHER" id="PTHR37820">
    <property type="entry name" value="CELL DIVISION PROTEIN DIVIB"/>
    <property type="match status" value="1"/>
</dbReference>
<evidence type="ECO:0000259" key="10">
    <source>
        <dbReference type="PROSITE" id="PS51779"/>
    </source>
</evidence>
<gene>
    <name evidence="11" type="ORF">AUMI_13950</name>
</gene>
<dbReference type="InterPro" id="IPR005548">
    <property type="entry name" value="Cell_div_FtsQ/DivIB_C"/>
</dbReference>
<dbReference type="InterPro" id="IPR050487">
    <property type="entry name" value="FtsQ_DivIB"/>
</dbReference>
<keyword evidence="11" id="KW-0687">Ribonucleoprotein</keyword>
<feature type="region of interest" description="Disordered" evidence="8">
    <location>
        <begin position="1"/>
        <end position="125"/>
    </location>
</feature>
<dbReference type="RefSeq" id="WP_096380754.1">
    <property type="nucleotide sequence ID" value="NZ_AP017457.1"/>
</dbReference>
<dbReference type="PROSITE" id="PS51779">
    <property type="entry name" value="POTRA"/>
    <property type="match status" value="1"/>
</dbReference>
<keyword evidence="7" id="KW-0131">Cell cycle</keyword>
<dbReference type="InterPro" id="IPR013685">
    <property type="entry name" value="POTRA_FtsQ_type"/>
</dbReference>
<dbReference type="AlphaFoldDB" id="A0A173LVR6"/>
<keyword evidence="3" id="KW-0132">Cell division</keyword>
<dbReference type="GO" id="GO:0005840">
    <property type="term" value="C:ribosome"/>
    <property type="evidence" value="ECO:0007669"/>
    <property type="project" value="UniProtKB-KW"/>
</dbReference>
<dbReference type="KEGG" id="amin:AUMI_13950"/>
<evidence type="ECO:0000256" key="5">
    <source>
        <dbReference type="ARBA" id="ARBA00022989"/>
    </source>
</evidence>
<keyword evidence="11" id="KW-0689">Ribosomal protein</keyword>
<evidence type="ECO:0000313" key="12">
    <source>
        <dbReference type="Proteomes" id="UP000243847"/>
    </source>
</evidence>
<evidence type="ECO:0000256" key="1">
    <source>
        <dbReference type="ARBA" id="ARBA00004370"/>
    </source>
</evidence>
<dbReference type="GeneID" id="80451579"/>
<dbReference type="PANTHER" id="PTHR37820:SF1">
    <property type="entry name" value="CELL DIVISION PROTEIN FTSQ"/>
    <property type="match status" value="1"/>
</dbReference>
<evidence type="ECO:0000256" key="3">
    <source>
        <dbReference type="ARBA" id="ARBA00022618"/>
    </source>
</evidence>
<dbReference type="Gene3D" id="3.10.20.310">
    <property type="entry name" value="membrane protein fhac"/>
    <property type="match status" value="1"/>
</dbReference>
<reference evidence="11 12" key="1">
    <citation type="journal article" date="2016" name="Genome Announc.">
        <title>Complete Genome Sequence of Aurantimicrobium minutum Type Strain KNCT, a Planktonic Ultramicrobacterium Isolated from River Water.</title>
        <authorList>
            <person name="Nakai R."/>
            <person name="Fujisawa T."/>
            <person name="Nakamura Y."/>
            <person name="Nishide H."/>
            <person name="Uchiyama I."/>
            <person name="Baba T."/>
            <person name="Toyoda A."/>
            <person name="Fujiyama A."/>
            <person name="Naganuma T."/>
            <person name="Niki H."/>
        </authorList>
    </citation>
    <scope>NUCLEOTIDE SEQUENCE [LARGE SCALE GENOMIC DNA]</scope>
    <source>
        <strain evidence="11 12">KNC</strain>
    </source>
</reference>
<keyword evidence="5 9" id="KW-1133">Transmembrane helix</keyword>
<evidence type="ECO:0000256" key="9">
    <source>
        <dbReference type="SAM" id="Phobius"/>
    </source>
</evidence>
<dbReference type="GO" id="GO:0005886">
    <property type="term" value="C:plasma membrane"/>
    <property type="evidence" value="ECO:0007669"/>
    <property type="project" value="TreeGrafter"/>
</dbReference>
<evidence type="ECO:0000256" key="4">
    <source>
        <dbReference type="ARBA" id="ARBA00022692"/>
    </source>
</evidence>
<feature type="compositionally biased region" description="Basic and acidic residues" evidence="8">
    <location>
        <begin position="43"/>
        <end position="55"/>
    </location>
</feature>
<dbReference type="EMBL" id="AP017457">
    <property type="protein sequence ID" value="BAU98937.1"/>
    <property type="molecule type" value="Genomic_DNA"/>
</dbReference>
<feature type="compositionally biased region" description="Pro residues" evidence="8">
    <location>
        <begin position="1"/>
        <end position="10"/>
    </location>
</feature>
<sequence length="380" mass="40330">MKRPQGPPGTPQSRPQHSSQAAPQPVKPQPPTRAQQGTSARPSRAERKQNKADLKKQKKSSAASQSRSGTRAPAPAASAPTGSRVQGTLRPVGAPPRPKSNSAQSDTSASRPTKAARKLTASQQEALEAKRKLKEAVKARKAFERDEVRRFTAHLRRRRIVWASIAGSFVAILIFVGVGMFTPILALQNIVVEGATRVPADQIIASLQPELNKPLPLVDMGAVRKAVEAQPLVKSYSTVAVPPHTLVVKVVERAPVGYLPSPNGFIMVDPAGVVIEETPERVPGLPLFTVEGDSARSKGFAAAIDVINSLPAGLAGQLDEVIANTTDDVTLILTGGARVFWGGPENAAMKNRVLSQLLTLNPVGSVSEYDVSSPKTAVVR</sequence>
<feature type="compositionally biased region" description="Low complexity" evidence="8">
    <location>
        <begin position="60"/>
        <end position="84"/>
    </location>
</feature>
<name>A0A173LVR6_9MICO</name>
<accession>A0A173LVR6</accession>